<keyword evidence="1" id="KW-0805">Transcription regulation</keyword>
<organism evidence="4 5">
    <name type="scientific">Bacillus salipaludis</name>
    <dbReference type="NCBI Taxonomy" id="2547811"/>
    <lineage>
        <taxon>Bacteria</taxon>
        <taxon>Bacillati</taxon>
        <taxon>Bacillota</taxon>
        <taxon>Bacilli</taxon>
        <taxon>Bacillales</taxon>
        <taxon>Bacillaceae</taxon>
        <taxon>Bacillus</taxon>
    </lineage>
</organism>
<dbReference type="RefSeq" id="WP_406579335.1">
    <property type="nucleotide sequence ID" value="NZ_JBJHQH010000002.1"/>
</dbReference>
<dbReference type="Gene3D" id="1.10.10.10">
    <property type="entry name" value="Winged helix-like DNA-binding domain superfamily/Winged helix DNA-binding domain"/>
    <property type="match status" value="1"/>
</dbReference>
<comment type="caution">
    <text evidence="4">The sequence shown here is derived from an EMBL/GenBank/DDBJ whole genome shotgun (WGS) entry which is preliminary data.</text>
</comment>
<evidence type="ECO:0000259" key="3">
    <source>
        <dbReference type="Pfam" id="PF00196"/>
    </source>
</evidence>
<proteinExistence type="predicted"/>
<dbReference type="SUPFAM" id="SSF46894">
    <property type="entry name" value="C-terminal effector domain of the bipartite response regulators"/>
    <property type="match status" value="1"/>
</dbReference>
<keyword evidence="5" id="KW-1185">Reference proteome</keyword>
<dbReference type="InterPro" id="IPR016032">
    <property type="entry name" value="Sig_transdc_resp-reg_C-effctor"/>
</dbReference>
<evidence type="ECO:0000256" key="2">
    <source>
        <dbReference type="ARBA" id="ARBA00023163"/>
    </source>
</evidence>
<reference evidence="4 5" key="1">
    <citation type="submission" date="2024-11" db="EMBL/GenBank/DDBJ databases">
        <authorList>
            <person name="Lucas J.A."/>
        </authorList>
    </citation>
    <scope>NUCLEOTIDE SEQUENCE [LARGE SCALE GENOMIC DNA]</scope>
    <source>
        <strain evidence="4 5">Z 5.4</strain>
    </source>
</reference>
<dbReference type="Pfam" id="PF00196">
    <property type="entry name" value="GerE"/>
    <property type="match status" value="1"/>
</dbReference>
<name>A0ABW8RCZ9_9BACI</name>
<evidence type="ECO:0000313" key="5">
    <source>
        <dbReference type="Proteomes" id="UP001623041"/>
    </source>
</evidence>
<gene>
    <name evidence="4" type="ORF">ACJEBI_04050</name>
</gene>
<evidence type="ECO:0000256" key="1">
    <source>
        <dbReference type="ARBA" id="ARBA00023015"/>
    </source>
</evidence>
<dbReference type="InterPro" id="IPR036388">
    <property type="entry name" value="WH-like_DNA-bd_sf"/>
</dbReference>
<protein>
    <submittedName>
        <fullName evidence="4">LuxR C-terminal-related transcriptional regulator</fullName>
    </submittedName>
</protein>
<accession>A0ABW8RCZ9</accession>
<feature type="domain" description="HTH luxR-type" evidence="3">
    <location>
        <begin position="30"/>
        <end position="66"/>
    </location>
</feature>
<dbReference type="InterPro" id="IPR000792">
    <property type="entry name" value="Tscrpt_reg_LuxR_C"/>
</dbReference>
<sequence length="79" mass="9064">MPIFLFGELNGVHGIVKDITERKKEEQECNKEISKTLLISQRSLEYNLTELFQKLNVNSRVEAIKKAKGLGILPTEDLY</sequence>
<keyword evidence="2" id="KW-0804">Transcription</keyword>
<evidence type="ECO:0000313" key="4">
    <source>
        <dbReference type="EMBL" id="MFK9090654.1"/>
    </source>
</evidence>
<dbReference type="EMBL" id="JBJHQH010000002">
    <property type="protein sequence ID" value="MFK9090654.1"/>
    <property type="molecule type" value="Genomic_DNA"/>
</dbReference>
<dbReference type="Proteomes" id="UP001623041">
    <property type="component" value="Unassembled WGS sequence"/>
</dbReference>